<dbReference type="EMBL" id="QCZG01000020">
    <property type="protein sequence ID" value="PWA10738.1"/>
    <property type="molecule type" value="Genomic_DNA"/>
</dbReference>
<gene>
    <name evidence="1" type="ORF">DCC39_10640</name>
</gene>
<name>A0A2U1K1A1_9BACI</name>
<dbReference type="Pfam" id="PF13797">
    <property type="entry name" value="Post_transc_reg"/>
    <property type="match status" value="1"/>
</dbReference>
<comment type="caution">
    <text evidence="1">The sequence shown here is derived from an EMBL/GenBank/DDBJ whole genome shotgun (WGS) entry which is preliminary data.</text>
</comment>
<keyword evidence="2" id="KW-1185">Reference proteome</keyword>
<dbReference type="OrthoDB" id="2990595at2"/>
<dbReference type="AlphaFoldDB" id="A0A2U1K1A1"/>
<reference evidence="1 2" key="1">
    <citation type="submission" date="2018-04" db="EMBL/GenBank/DDBJ databases">
        <title>Camelliibacillus theae gen. nov., sp. nov., isolated from Pu'er tea.</title>
        <authorList>
            <person name="Niu L."/>
        </authorList>
    </citation>
    <scope>NUCLEOTIDE SEQUENCE [LARGE SCALE GENOMIC DNA]</scope>
    <source>
        <strain evidence="1 2">T8</strain>
    </source>
</reference>
<dbReference type="InterPro" id="IPR025716">
    <property type="entry name" value="Post-transcriptional_regulator"/>
</dbReference>
<evidence type="ECO:0000313" key="1">
    <source>
        <dbReference type="EMBL" id="PWA10738.1"/>
    </source>
</evidence>
<organism evidence="1 2">
    <name type="scientific">Pueribacillus theae</name>
    <dbReference type="NCBI Taxonomy" id="2171751"/>
    <lineage>
        <taxon>Bacteria</taxon>
        <taxon>Bacillati</taxon>
        <taxon>Bacillota</taxon>
        <taxon>Bacilli</taxon>
        <taxon>Bacillales</taxon>
        <taxon>Bacillaceae</taxon>
        <taxon>Pueribacillus</taxon>
    </lineage>
</organism>
<sequence>MANIDQIREWKQTVYPVLASKVEEFHLIGYDTATIEEVWECLIAKLERKKEVYKLHQLVAAIFNLSVNEYMNWLTISAYTGPNSLESNILLGSEEEK</sequence>
<protein>
    <submittedName>
        <fullName evidence="1">Histidine kinase</fullName>
    </submittedName>
</protein>
<keyword evidence="1" id="KW-0418">Kinase</keyword>
<proteinExistence type="predicted"/>
<dbReference type="Proteomes" id="UP000245998">
    <property type="component" value="Unassembled WGS sequence"/>
</dbReference>
<keyword evidence="1" id="KW-0808">Transferase</keyword>
<dbReference type="RefSeq" id="WP_116554880.1">
    <property type="nucleotide sequence ID" value="NZ_QCZG01000020.1"/>
</dbReference>
<accession>A0A2U1K1A1</accession>
<dbReference type="GO" id="GO:0016301">
    <property type="term" value="F:kinase activity"/>
    <property type="evidence" value="ECO:0007669"/>
    <property type="project" value="UniProtKB-KW"/>
</dbReference>
<evidence type="ECO:0000313" key="2">
    <source>
        <dbReference type="Proteomes" id="UP000245998"/>
    </source>
</evidence>